<dbReference type="AlphaFoldDB" id="A0A6G0TXQ2"/>
<evidence type="ECO:0000256" key="1">
    <source>
        <dbReference type="ARBA" id="ARBA00012343"/>
    </source>
</evidence>
<evidence type="ECO:0000256" key="13">
    <source>
        <dbReference type="SAM" id="SignalP"/>
    </source>
</evidence>
<name>A0A6G0TXQ2_APHGL</name>
<dbReference type="Proteomes" id="UP000475862">
    <property type="component" value="Unassembled WGS sequence"/>
</dbReference>
<dbReference type="OrthoDB" id="10018185at2759"/>
<feature type="disulfide bond" evidence="10">
    <location>
        <begin position="297"/>
        <end position="308"/>
    </location>
</feature>
<feature type="repeat" description="NHL" evidence="11">
    <location>
        <begin position="225"/>
        <end position="257"/>
    </location>
</feature>
<dbReference type="Pfam" id="PF01436">
    <property type="entry name" value="NHL"/>
    <property type="match status" value="2"/>
</dbReference>
<evidence type="ECO:0000256" key="10">
    <source>
        <dbReference type="PIRSR" id="PIRSR600720-3"/>
    </source>
</evidence>
<feature type="repeat" description="NHL" evidence="11">
    <location>
        <begin position="164"/>
        <end position="205"/>
    </location>
</feature>
<gene>
    <name evidence="14" type="ORF">AGLY_004935</name>
</gene>
<dbReference type="InterPro" id="IPR011042">
    <property type="entry name" value="6-blade_b-propeller_TolB-like"/>
</dbReference>
<feature type="binding site" evidence="9">
    <location>
        <position position="285"/>
    </location>
    <ligand>
        <name>Zn(2+)</name>
        <dbReference type="ChEBI" id="CHEBI:29105"/>
        <note>catalytic</note>
    </ligand>
</feature>
<keyword evidence="5 10" id="KW-1015">Disulfide bond</keyword>
<comment type="cofactor">
    <cofactor evidence="9">
        <name>Zn(2+)</name>
        <dbReference type="ChEBI" id="CHEBI:29105"/>
    </cofactor>
    <text evidence="9">Binds one Zn(2+) ion per subunit.</text>
</comment>
<feature type="chain" id="PRO_5026105780" description="peptidylamidoglycolate lyase" evidence="13">
    <location>
        <begin position="25"/>
        <end position="546"/>
    </location>
</feature>
<evidence type="ECO:0000256" key="9">
    <source>
        <dbReference type="PIRSR" id="PIRSR600720-2"/>
    </source>
</evidence>
<comment type="caution">
    <text evidence="14">The sequence shown here is derived from an EMBL/GenBank/DDBJ whole genome shotgun (WGS) entry which is preliminary data.</text>
</comment>
<keyword evidence="4" id="KW-0677">Repeat</keyword>
<organism evidence="14 15">
    <name type="scientific">Aphis glycines</name>
    <name type="common">Soybean aphid</name>
    <dbReference type="NCBI Taxonomy" id="307491"/>
    <lineage>
        <taxon>Eukaryota</taxon>
        <taxon>Metazoa</taxon>
        <taxon>Ecdysozoa</taxon>
        <taxon>Arthropoda</taxon>
        <taxon>Hexapoda</taxon>
        <taxon>Insecta</taxon>
        <taxon>Pterygota</taxon>
        <taxon>Neoptera</taxon>
        <taxon>Paraneoptera</taxon>
        <taxon>Hemiptera</taxon>
        <taxon>Sternorrhyncha</taxon>
        <taxon>Aphidomorpha</taxon>
        <taxon>Aphidoidea</taxon>
        <taxon>Aphididae</taxon>
        <taxon>Aphidini</taxon>
        <taxon>Aphis</taxon>
        <taxon>Aphis</taxon>
    </lineage>
</organism>
<dbReference type="EMBL" id="VYZN01000014">
    <property type="protein sequence ID" value="KAE9539683.1"/>
    <property type="molecule type" value="Genomic_DNA"/>
</dbReference>
<evidence type="ECO:0000256" key="3">
    <source>
        <dbReference type="ARBA" id="ARBA00022729"/>
    </source>
</evidence>
<evidence type="ECO:0000313" key="14">
    <source>
        <dbReference type="EMBL" id="KAE9539683.1"/>
    </source>
</evidence>
<feature type="binding site" evidence="9">
    <location>
        <position position="179"/>
    </location>
    <ligand>
        <name>Zn(2+)</name>
        <dbReference type="ChEBI" id="CHEBI:29105"/>
        <note>catalytic</note>
    </ligand>
</feature>
<evidence type="ECO:0000256" key="7">
    <source>
        <dbReference type="ARBA" id="ARBA00023239"/>
    </source>
</evidence>
<dbReference type="SUPFAM" id="SSF101898">
    <property type="entry name" value="NHL repeat"/>
    <property type="match status" value="1"/>
</dbReference>
<dbReference type="PROSITE" id="PS51125">
    <property type="entry name" value="NHL"/>
    <property type="match status" value="2"/>
</dbReference>
<dbReference type="PANTHER" id="PTHR10680:SF36">
    <property type="entry name" value="PEPTIDYL-ALPHA-HYDROXYGLYCINE ALPHA-AMIDATING LYASE 1"/>
    <property type="match status" value="1"/>
</dbReference>
<evidence type="ECO:0000256" key="2">
    <source>
        <dbReference type="ARBA" id="ARBA00022723"/>
    </source>
</evidence>
<reference evidence="14 15" key="1">
    <citation type="submission" date="2019-08" db="EMBL/GenBank/DDBJ databases">
        <title>The genome of the soybean aphid Biotype 1, its phylome, world population structure and adaptation to the North American continent.</title>
        <authorList>
            <person name="Giordano R."/>
            <person name="Donthu R.K."/>
            <person name="Hernandez A.G."/>
            <person name="Wright C.L."/>
            <person name="Zimin A.V."/>
        </authorList>
    </citation>
    <scope>NUCLEOTIDE SEQUENCE [LARGE SCALE GENOMIC DNA]</scope>
    <source>
        <tissue evidence="14">Whole aphids</tissue>
    </source>
</reference>
<feature type="binding site" evidence="9">
    <location>
        <position position="385"/>
    </location>
    <ligand>
        <name>Ca(2+)</name>
        <dbReference type="ChEBI" id="CHEBI:29108"/>
        <note>structural</note>
    </ligand>
</feature>
<keyword evidence="6" id="KW-0325">Glycoprotein</keyword>
<proteinExistence type="predicted"/>
<feature type="binding site" evidence="8">
    <location>
        <position position="127"/>
    </location>
    <ligand>
        <name>a protein</name>
        <dbReference type="ChEBI" id="CHEBI:16541"/>
    </ligand>
    <ligandPart>
        <name>C-terminal Xaa-(2S)-2-hydroxyglycine residue</name>
        <dbReference type="ChEBI" id="CHEBI:142768"/>
    </ligandPart>
</feature>
<dbReference type="GO" id="GO:0046872">
    <property type="term" value="F:metal ion binding"/>
    <property type="evidence" value="ECO:0007669"/>
    <property type="project" value="UniProtKB-KW"/>
</dbReference>
<feature type="disulfide bond" evidence="10">
    <location>
        <begin position="227"/>
        <end position="247"/>
    </location>
</feature>
<evidence type="ECO:0000256" key="4">
    <source>
        <dbReference type="ARBA" id="ARBA00022737"/>
    </source>
</evidence>
<feature type="binding site" evidence="9">
    <location>
        <position position="114"/>
    </location>
    <ligand>
        <name>Ca(2+)</name>
        <dbReference type="ChEBI" id="CHEBI:29108"/>
        <note>structural</note>
    </ligand>
</feature>
<feature type="binding site" evidence="8">
    <location>
        <position position="246"/>
    </location>
    <ligand>
        <name>a protein</name>
        <dbReference type="ChEBI" id="CHEBI:16541"/>
    </ligand>
    <ligandPart>
        <name>C-terminal Xaa-(2S)-2-hydroxyglycine residue</name>
        <dbReference type="ChEBI" id="CHEBI:142768"/>
    </ligandPart>
</feature>
<dbReference type="PANTHER" id="PTHR10680">
    <property type="entry name" value="PEPTIDYL-GLYCINE ALPHA-AMIDATING MONOOXYGENASE"/>
    <property type="match status" value="1"/>
</dbReference>
<dbReference type="GO" id="GO:0004598">
    <property type="term" value="F:peptidylamidoglycolate lyase activity"/>
    <property type="evidence" value="ECO:0007669"/>
    <property type="project" value="UniProtKB-EC"/>
</dbReference>
<accession>A0A6G0TXQ2</accession>
<keyword evidence="3 13" id="KW-0732">Signal</keyword>
<dbReference type="EC" id="4.3.2.5" evidence="1"/>
<dbReference type="GO" id="GO:0016020">
    <property type="term" value="C:membrane"/>
    <property type="evidence" value="ECO:0007669"/>
    <property type="project" value="InterPro"/>
</dbReference>
<dbReference type="Gene3D" id="2.120.10.30">
    <property type="entry name" value="TolB, C-terminal domain"/>
    <property type="match status" value="1"/>
</dbReference>
<keyword evidence="7" id="KW-0456">Lyase</keyword>
<keyword evidence="9" id="KW-0862">Zinc</keyword>
<evidence type="ECO:0000256" key="12">
    <source>
        <dbReference type="SAM" id="Phobius"/>
    </source>
</evidence>
<keyword evidence="9" id="KW-0106">Calcium</keyword>
<feature type="binding site" evidence="8">
    <location>
        <position position="301"/>
    </location>
    <ligand>
        <name>a protein</name>
        <dbReference type="ChEBI" id="CHEBI:16541"/>
    </ligand>
    <ligandPart>
        <name>C-terminal Xaa-(2S)-2-hydroxyglycine residue</name>
        <dbReference type="ChEBI" id="CHEBI:142768"/>
    </ligandPart>
</feature>
<evidence type="ECO:0000256" key="6">
    <source>
        <dbReference type="ARBA" id="ARBA00023180"/>
    </source>
</evidence>
<dbReference type="CDD" id="cd14958">
    <property type="entry name" value="NHL_PAL_like"/>
    <property type="match status" value="1"/>
</dbReference>
<feature type="transmembrane region" description="Helical" evidence="12">
    <location>
        <begin position="455"/>
        <end position="479"/>
    </location>
</feature>
<feature type="binding site" evidence="9">
    <location>
        <position position="384"/>
    </location>
    <ligand>
        <name>Zn(2+)</name>
        <dbReference type="ChEBI" id="CHEBI:29105"/>
        <note>catalytic</note>
    </ligand>
</feature>
<dbReference type="InterPro" id="IPR001258">
    <property type="entry name" value="NHL_repeat"/>
</dbReference>
<keyword evidence="15" id="KW-1185">Reference proteome</keyword>
<evidence type="ECO:0000256" key="8">
    <source>
        <dbReference type="PIRSR" id="PIRSR600720-1"/>
    </source>
</evidence>
<keyword evidence="12" id="KW-1133">Transmembrane helix</keyword>
<feature type="signal peptide" evidence="13">
    <location>
        <begin position="1"/>
        <end position="24"/>
    </location>
</feature>
<keyword evidence="12" id="KW-0472">Membrane</keyword>
<dbReference type="PRINTS" id="PR00790">
    <property type="entry name" value="PAMONOXGNASE"/>
</dbReference>
<sequence length="546" mass="61280">MSVTMAWTALVACSSFCLLTVTTASLLSGTDYQPPSADDQPLATDDQSQQTLAQFQQMATDQLYGQNQVDSARNTQDITDNSNVDVSHQFHLHESSEWPFPHKIDNSIGQISGVSISKDNLVYIFHRGDREWNQTTFFENNVFRDKNKGPISEQVVVILDPKNGSVIKRWGSHRFYMPHGITVDHENNVWLTDVALHQVFKFDPSSGNVLMTFGTAFEPGTDSNQFCKPTSVAVTTSGEFFVADGYCNSRIIKYSAEGQVLLQWGRSTLVTGEMLVPPYQLWIPHDLTLAEDKEVICVADRENSRLLCFNINSGIFQFEINPQIVQRLFSAAYSPVAGGLFYVLNDKNMDIVTETLAQGIVINATSMEVIGQFHPKNNEFLRPHDMAVSPDGTSVYVVELIRSHIRKFVLDSDIQNKFINQSNDSYKFSFNDIMLNKYNVLENCSGLRENSGKQILVIMLVIAVGLFFTAAIFVTVLIYTRTKSIANRKEAAFSRWQPRTLNAADGFTLGNIFNKKQRAGFEKLATVEVSEDDDDDDDDNDLNVRA</sequence>
<protein>
    <recommendedName>
        <fullName evidence="1">peptidylamidoglycolate lyase</fullName>
        <ecNumber evidence="1">4.3.2.5</ecNumber>
    </recommendedName>
</protein>
<evidence type="ECO:0000256" key="11">
    <source>
        <dbReference type="PROSITE-ProRule" id="PRU00504"/>
    </source>
</evidence>
<evidence type="ECO:0000313" key="15">
    <source>
        <dbReference type="Proteomes" id="UP000475862"/>
    </source>
</evidence>
<keyword evidence="12" id="KW-0812">Transmembrane</keyword>
<dbReference type="GO" id="GO:0006518">
    <property type="term" value="P:peptide metabolic process"/>
    <property type="evidence" value="ECO:0007669"/>
    <property type="project" value="InterPro"/>
</dbReference>
<dbReference type="GO" id="GO:0005576">
    <property type="term" value="C:extracellular region"/>
    <property type="evidence" value="ECO:0007669"/>
    <property type="project" value="TreeGrafter"/>
</dbReference>
<evidence type="ECO:0000256" key="5">
    <source>
        <dbReference type="ARBA" id="ARBA00023157"/>
    </source>
</evidence>
<keyword evidence="2 9" id="KW-0479">Metal-binding</keyword>
<dbReference type="InterPro" id="IPR000720">
    <property type="entry name" value="PHM/PAL"/>
</dbReference>